<feature type="region of interest" description="Disordered" evidence="1">
    <location>
        <begin position="1"/>
        <end position="46"/>
    </location>
</feature>
<dbReference type="Gene3D" id="3.20.20.140">
    <property type="entry name" value="Metal-dependent hydrolases"/>
    <property type="match status" value="1"/>
</dbReference>
<dbReference type="InterPro" id="IPR006680">
    <property type="entry name" value="Amidohydro-rel"/>
</dbReference>
<name>A0A072PMJ1_9EURO</name>
<dbReference type="OrthoDB" id="194468at2759"/>
<reference evidence="3 4" key="1">
    <citation type="submission" date="2013-03" db="EMBL/GenBank/DDBJ databases">
        <title>The Genome Sequence of Exophiala aquamarina CBS 119918.</title>
        <authorList>
            <consortium name="The Broad Institute Genomics Platform"/>
            <person name="Cuomo C."/>
            <person name="de Hoog S."/>
            <person name="Gorbushina A."/>
            <person name="Walker B."/>
            <person name="Young S.K."/>
            <person name="Zeng Q."/>
            <person name="Gargeya S."/>
            <person name="Fitzgerald M."/>
            <person name="Haas B."/>
            <person name="Abouelleil A."/>
            <person name="Allen A.W."/>
            <person name="Alvarado L."/>
            <person name="Arachchi H.M."/>
            <person name="Berlin A.M."/>
            <person name="Chapman S.B."/>
            <person name="Gainer-Dewar J."/>
            <person name="Goldberg J."/>
            <person name="Griggs A."/>
            <person name="Gujja S."/>
            <person name="Hansen M."/>
            <person name="Howarth C."/>
            <person name="Imamovic A."/>
            <person name="Ireland A."/>
            <person name="Larimer J."/>
            <person name="McCowan C."/>
            <person name="Murphy C."/>
            <person name="Pearson M."/>
            <person name="Poon T.W."/>
            <person name="Priest M."/>
            <person name="Roberts A."/>
            <person name="Saif S."/>
            <person name="Shea T."/>
            <person name="Sisk P."/>
            <person name="Sykes S."/>
            <person name="Wortman J."/>
            <person name="Nusbaum C."/>
            <person name="Birren B."/>
        </authorList>
    </citation>
    <scope>NUCLEOTIDE SEQUENCE [LARGE SCALE GENOMIC DNA]</scope>
    <source>
        <strain evidence="3 4">CBS 119918</strain>
    </source>
</reference>
<dbReference type="PANTHER" id="PTHR43135">
    <property type="entry name" value="ALPHA-D-RIBOSE 1-METHYLPHOSPHONATE 5-TRIPHOSPHATE DIPHOSPHATASE"/>
    <property type="match status" value="1"/>
</dbReference>
<dbReference type="VEuPathDB" id="FungiDB:A1O9_02546"/>
<gene>
    <name evidence="3" type="ORF">A1O9_02546</name>
</gene>
<evidence type="ECO:0000313" key="3">
    <source>
        <dbReference type="EMBL" id="KEF60982.1"/>
    </source>
</evidence>
<feature type="compositionally biased region" description="Polar residues" evidence="1">
    <location>
        <begin position="7"/>
        <end position="16"/>
    </location>
</feature>
<evidence type="ECO:0000259" key="2">
    <source>
        <dbReference type="Pfam" id="PF01979"/>
    </source>
</evidence>
<dbReference type="InterPro" id="IPR032466">
    <property type="entry name" value="Metal_Hydrolase"/>
</dbReference>
<dbReference type="Gene3D" id="2.30.40.10">
    <property type="entry name" value="Urease, subunit C, domain 1"/>
    <property type="match status" value="1"/>
</dbReference>
<evidence type="ECO:0000313" key="4">
    <source>
        <dbReference type="Proteomes" id="UP000027920"/>
    </source>
</evidence>
<dbReference type="SUPFAM" id="SSF51556">
    <property type="entry name" value="Metallo-dependent hydrolases"/>
    <property type="match status" value="1"/>
</dbReference>
<dbReference type="GeneID" id="25277488"/>
<dbReference type="EMBL" id="AMGV01000002">
    <property type="protein sequence ID" value="KEF60982.1"/>
    <property type="molecule type" value="Genomic_DNA"/>
</dbReference>
<sequence length="507" mass="53338">MTRRKVATTSNASSQGPRLPADTPYKCSDNTTTDHVGTSSTTSQDEVSPFQSLLPLYYELPAGQTAHLIHTSLLIPGRGAPSKDMSIILQCGKIQSIQSTKSLPEAISKSLPTTNVSVILPGLWDCHTHLLGATSFNFSELLTTTPPALAGARIARNVHDILMSGFTSVRDLGGYAIEISKAIAEGSLIGPNIYSAGAAISQTSGHGDVFDMPSGFVASCLGVRDTQANGFNPAYGPLLLADGEDECRRAVRLLIRRGASCIKVFASGGVLSIADDPLRQQFSDAELKVIVDEANRAGRVVAAHCHGKNGILAALRAGCKSIEHGTYMDSECIDVFKKNNAIYVPTRTIVKLGIDHPELMSPESYRKMVETAKHHKAAYQLAVKSGLKIALGTDLGISAPTTHPLALGNSGGELSYAVSDGGMTPLEAIEAATANAPDVLGGLGMAPKSGRIEVGYDADLIALSENPLDDMNVFKDPKNVTHVWKGGKLFKSPDGKTANGSGSVFGT</sequence>
<dbReference type="GO" id="GO:0016810">
    <property type="term" value="F:hydrolase activity, acting on carbon-nitrogen (but not peptide) bonds"/>
    <property type="evidence" value="ECO:0007669"/>
    <property type="project" value="InterPro"/>
</dbReference>
<evidence type="ECO:0000256" key="1">
    <source>
        <dbReference type="SAM" id="MobiDB-lite"/>
    </source>
</evidence>
<dbReference type="InterPro" id="IPR057744">
    <property type="entry name" value="OTAase-like"/>
</dbReference>
<dbReference type="HOGENOM" id="CLU_023620_2_1_1"/>
<organism evidence="3 4">
    <name type="scientific">Exophiala aquamarina CBS 119918</name>
    <dbReference type="NCBI Taxonomy" id="1182545"/>
    <lineage>
        <taxon>Eukaryota</taxon>
        <taxon>Fungi</taxon>
        <taxon>Dikarya</taxon>
        <taxon>Ascomycota</taxon>
        <taxon>Pezizomycotina</taxon>
        <taxon>Eurotiomycetes</taxon>
        <taxon>Chaetothyriomycetidae</taxon>
        <taxon>Chaetothyriales</taxon>
        <taxon>Herpotrichiellaceae</taxon>
        <taxon>Exophiala</taxon>
    </lineage>
</organism>
<dbReference type="CDD" id="cd01299">
    <property type="entry name" value="Met_dep_hydrolase_A"/>
    <property type="match status" value="1"/>
</dbReference>
<feature type="domain" description="Amidohydrolase-related" evidence="2">
    <location>
        <begin position="118"/>
        <end position="489"/>
    </location>
</feature>
<comment type="caution">
    <text evidence="3">The sequence shown here is derived from an EMBL/GenBank/DDBJ whole genome shotgun (WGS) entry which is preliminary data.</text>
</comment>
<keyword evidence="4" id="KW-1185">Reference proteome</keyword>
<dbReference type="Proteomes" id="UP000027920">
    <property type="component" value="Unassembled WGS sequence"/>
</dbReference>
<dbReference type="RefSeq" id="XP_013263572.1">
    <property type="nucleotide sequence ID" value="XM_013408118.1"/>
</dbReference>
<feature type="compositionally biased region" description="Low complexity" evidence="1">
    <location>
        <begin position="31"/>
        <end position="43"/>
    </location>
</feature>
<dbReference type="Pfam" id="PF01979">
    <property type="entry name" value="Amidohydro_1"/>
    <property type="match status" value="1"/>
</dbReference>
<proteinExistence type="predicted"/>
<accession>A0A072PMJ1</accession>
<dbReference type="STRING" id="1182545.A0A072PMJ1"/>
<dbReference type="InterPro" id="IPR011059">
    <property type="entry name" value="Metal-dep_hydrolase_composite"/>
</dbReference>
<dbReference type="SUPFAM" id="SSF51338">
    <property type="entry name" value="Composite domain of metallo-dependent hydrolases"/>
    <property type="match status" value="1"/>
</dbReference>
<dbReference type="AlphaFoldDB" id="A0A072PMJ1"/>
<protein>
    <recommendedName>
        <fullName evidence="2">Amidohydrolase-related domain-containing protein</fullName>
    </recommendedName>
</protein>
<dbReference type="InterPro" id="IPR051781">
    <property type="entry name" value="Metallo-dep_Hydrolase"/>
</dbReference>
<dbReference type="PANTHER" id="PTHR43135:SF3">
    <property type="entry name" value="ALPHA-D-RIBOSE 1-METHYLPHOSPHONATE 5-TRIPHOSPHATE DIPHOSPHATASE"/>
    <property type="match status" value="1"/>
</dbReference>